<dbReference type="InterPro" id="IPR025985">
    <property type="entry name" value="YnbE"/>
</dbReference>
<keyword evidence="2" id="KW-1185">Reference proteome</keyword>
<evidence type="ECO:0000313" key="1">
    <source>
        <dbReference type="EMBL" id="GIU49816.1"/>
    </source>
</evidence>
<dbReference type="Pfam" id="PF13617">
    <property type="entry name" value="Lipoprotein_19"/>
    <property type="match status" value="1"/>
</dbReference>
<reference evidence="1" key="1">
    <citation type="submission" date="2021-05" db="EMBL/GenBank/DDBJ databases">
        <title>Molecular characterization for Shewanella algae harboring chromosomal blaOXA-55-like strains isolated from clinical and environment sample.</title>
        <authorList>
            <person name="Ohama Y."/>
            <person name="Aoki K."/>
            <person name="Harada S."/>
            <person name="Moriya K."/>
            <person name="Ishii Y."/>
            <person name="Tateda K."/>
        </authorList>
    </citation>
    <scope>NUCLEOTIDE SEQUENCE</scope>
    <source>
        <strain evidence="1">JCM 11563</strain>
    </source>
</reference>
<evidence type="ECO:0008006" key="3">
    <source>
        <dbReference type="Google" id="ProtNLM"/>
    </source>
</evidence>
<proteinExistence type="predicted"/>
<sequence>MKALHDPIKRNSIAQRLKISGSKVNSPKILLSIMLAMYALVGCSPTVKIEPPDKPIVINLNVKIEHEIKIKVDKELDQLLANDELF</sequence>
<protein>
    <recommendedName>
        <fullName evidence="3">YnbE-like lipoprotein</fullName>
    </recommendedName>
</protein>
<dbReference type="EMBL" id="BPEY01000075">
    <property type="protein sequence ID" value="GIU49816.1"/>
    <property type="molecule type" value="Genomic_DNA"/>
</dbReference>
<evidence type="ECO:0000313" key="2">
    <source>
        <dbReference type="Proteomes" id="UP000887104"/>
    </source>
</evidence>
<name>A0ABQ4PN36_9GAMM</name>
<dbReference type="Proteomes" id="UP000887104">
    <property type="component" value="Unassembled WGS sequence"/>
</dbReference>
<comment type="caution">
    <text evidence="1">The sequence shown here is derived from an EMBL/GenBank/DDBJ whole genome shotgun (WGS) entry which is preliminary data.</text>
</comment>
<gene>
    <name evidence="1" type="ORF">TUM4438_34260</name>
</gene>
<accession>A0ABQ4PN36</accession>
<organism evidence="1 2">
    <name type="scientific">Shewanella sairae</name>
    <dbReference type="NCBI Taxonomy" id="190310"/>
    <lineage>
        <taxon>Bacteria</taxon>
        <taxon>Pseudomonadati</taxon>
        <taxon>Pseudomonadota</taxon>
        <taxon>Gammaproteobacteria</taxon>
        <taxon>Alteromonadales</taxon>
        <taxon>Shewanellaceae</taxon>
        <taxon>Shewanella</taxon>
    </lineage>
</organism>